<accession>A0AB34KIL1</accession>
<evidence type="ECO:0000259" key="1">
    <source>
        <dbReference type="Pfam" id="PF06985"/>
    </source>
</evidence>
<dbReference type="PANTHER" id="PTHR24148:SF64">
    <property type="entry name" value="HETEROKARYON INCOMPATIBILITY DOMAIN-CONTAINING PROTEIN"/>
    <property type="match status" value="1"/>
</dbReference>
<dbReference type="GeneID" id="96009160"/>
<dbReference type="RefSeq" id="XP_069226689.1">
    <property type="nucleotide sequence ID" value="XM_069376322.1"/>
</dbReference>
<protein>
    <recommendedName>
        <fullName evidence="1">Heterokaryon incompatibility domain-containing protein</fullName>
    </recommendedName>
</protein>
<gene>
    <name evidence="2" type="ORF">WHR41_07718</name>
</gene>
<sequence>MDYTRLPIVHRRFQTRFLRLVKLKAGEPGHFLHFEVEIGSMSYDTPDYFALSYCWGDPSRKSEVVISGQVVQISENLESALHHSGLAVGDLIWADAICIDQGDPFEKSYQVNMMGLIYAKARRVIAWLGAEAQQSLPAVKLVTRLSKRVERLPLSSLHTIGGIDAASPTTDIFLASLSDLPHPARALQGLAELLSRPYWERVWIIQEIAKATVVEVRCGKLQIDLNGILYAATRHTGLSERHRTLLAAIFEFRAQEQRKAGRMPLIQAILTSRFSLATDERDKVYALLGLAEDSTDLVPTPDYEQLEPEAFEQLTKRIIESHHSSPVTLLAKRVPLSSRFPQSSPWAVDWAELACDIPQWLINTLNSAPKIEIKPTVLKGSLLRTKGRRLGSITSHETDTNSWMSYTPDETGPNSSFGAMSRIASDILERLSPGGSGIAAVNPKEMTLALARMIRDADKGSASAEYNLARVCQTLYRLKDVQLHQMPIWEWARKANFHRPAAPRQIQEPIVTDASSPYEEEPAACCLRLLGMRKSLFRFSRRSPAQRTTISNAERAALVVPLQEIPRSSPDESLDADLNGNAAGKLDGATPLPSLVAFKLWEDILASFSRLSEDQLQFAIVSNKHLVIVPRNARQGQDIYEIEHCTLPVVLGKDREGDYYLAGEAYVGRRPDGAWLPDLESLFPKIERLPEPADPAIKINLAYSAEFLGRPGRWGSPDWDSYAS</sequence>
<organism evidence="2 3">
    <name type="scientific">Cladosporium halotolerans</name>
    <dbReference type="NCBI Taxonomy" id="1052096"/>
    <lineage>
        <taxon>Eukaryota</taxon>
        <taxon>Fungi</taxon>
        <taxon>Dikarya</taxon>
        <taxon>Ascomycota</taxon>
        <taxon>Pezizomycotina</taxon>
        <taxon>Dothideomycetes</taxon>
        <taxon>Dothideomycetidae</taxon>
        <taxon>Cladosporiales</taxon>
        <taxon>Cladosporiaceae</taxon>
        <taxon>Cladosporium</taxon>
    </lineage>
</organism>
<evidence type="ECO:0000313" key="3">
    <source>
        <dbReference type="Proteomes" id="UP000803884"/>
    </source>
</evidence>
<dbReference type="EMBL" id="JAAQHG020000034">
    <property type="protein sequence ID" value="KAL1583582.1"/>
    <property type="molecule type" value="Genomic_DNA"/>
</dbReference>
<proteinExistence type="predicted"/>
<reference evidence="2 3" key="1">
    <citation type="journal article" date="2020" name="Microbiol. Resour. Announc.">
        <title>Draft Genome Sequence of a Cladosporium Species Isolated from the Mesophotic Ascidian Didemnum maculosum.</title>
        <authorList>
            <person name="Gioti A."/>
            <person name="Siaperas R."/>
            <person name="Nikolaivits E."/>
            <person name="Le Goff G."/>
            <person name="Ouazzani J."/>
            <person name="Kotoulas G."/>
            <person name="Topakas E."/>
        </authorList>
    </citation>
    <scope>NUCLEOTIDE SEQUENCE [LARGE SCALE GENOMIC DNA]</scope>
    <source>
        <strain evidence="2 3">TM138-S3</strain>
    </source>
</reference>
<feature type="domain" description="Heterokaryon incompatibility" evidence="1">
    <location>
        <begin position="48"/>
        <end position="207"/>
    </location>
</feature>
<name>A0AB34KIL1_9PEZI</name>
<comment type="caution">
    <text evidence="2">The sequence shown here is derived from an EMBL/GenBank/DDBJ whole genome shotgun (WGS) entry which is preliminary data.</text>
</comment>
<dbReference type="PANTHER" id="PTHR24148">
    <property type="entry name" value="ANKYRIN REPEAT DOMAIN-CONTAINING PROTEIN 39 HOMOLOG-RELATED"/>
    <property type="match status" value="1"/>
</dbReference>
<keyword evidence="3" id="KW-1185">Reference proteome</keyword>
<dbReference type="Pfam" id="PF06985">
    <property type="entry name" value="HET"/>
    <property type="match status" value="1"/>
</dbReference>
<dbReference type="AlphaFoldDB" id="A0AB34KIL1"/>
<dbReference type="InterPro" id="IPR010730">
    <property type="entry name" value="HET"/>
</dbReference>
<dbReference type="Proteomes" id="UP000803884">
    <property type="component" value="Unassembled WGS sequence"/>
</dbReference>
<dbReference type="InterPro" id="IPR052895">
    <property type="entry name" value="HetReg/Transcr_Mod"/>
</dbReference>
<evidence type="ECO:0000313" key="2">
    <source>
        <dbReference type="EMBL" id="KAL1583582.1"/>
    </source>
</evidence>